<keyword evidence="12" id="KW-1185">Reference proteome</keyword>
<evidence type="ECO:0000259" key="8">
    <source>
        <dbReference type="PROSITE" id="PS50003"/>
    </source>
</evidence>
<dbReference type="Ensembl" id="ENSCMIT00000018167.1">
    <property type="protein sequence ID" value="ENSCMIP00000017827.1"/>
    <property type="gene ID" value="ENSCMIG00000008181.1"/>
</dbReference>
<keyword evidence="4 6" id="KW-0863">Zinc-finger</keyword>
<keyword evidence="2" id="KW-0479">Metal-binding</keyword>
<accession>A0A4W3HS33</accession>
<dbReference type="InterPro" id="IPR001562">
    <property type="entry name" value="Znf_Btk_motif"/>
</dbReference>
<evidence type="ECO:0000259" key="10">
    <source>
        <dbReference type="PROSITE" id="PS50018"/>
    </source>
</evidence>
<organism evidence="11 12">
    <name type="scientific">Callorhinchus milii</name>
    <name type="common">Ghost shark</name>
    <dbReference type="NCBI Taxonomy" id="7868"/>
    <lineage>
        <taxon>Eukaryota</taxon>
        <taxon>Metazoa</taxon>
        <taxon>Chordata</taxon>
        <taxon>Craniata</taxon>
        <taxon>Vertebrata</taxon>
        <taxon>Chondrichthyes</taxon>
        <taxon>Holocephali</taxon>
        <taxon>Chimaeriformes</taxon>
        <taxon>Callorhinchidae</taxon>
        <taxon>Callorhinchus</taxon>
    </lineage>
</organism>
<feature type="chain" id="PRO_5021199782" evidence="7">
    <location>
        <begin position="20"/>
        <end position="846"/>
    </location>
</feature>
<dbReference type="CDD" id="cd04010">
    <property type="entry name" value="C2B_RasA3"/>
    <property type="match status" value="1"/>
</dbReference>
<dbReference type="FunFam" id="2.60.40.150:FF:000086">
    <property type="entry name" value="Ras GTPase-activating protein 2 isoform 3"/>
    <property type="match status" value="1"/>
</dbReference>
<evidence type="ECO:0000256" key="6">
    <source>
        <dbReference type="PROSITE-ProRule" id="PRU00432"/>
    </source>
</evidence>
<name>A0A4W3HS33_CALMI</name>
<dbReference type="PROSITE" id="PS51113">
    <property type="entry name" value="ZF_BTK"/>
    <property type="match status" value="1"/>
</dbReference>
<dbReference type="SMART" id="SM00239">
    <property type="entry name" value="C2"/>
    <property type="match status" value="2"/>
</dbReference>
<dbReference type="InterPro" id="IPR001849">
    <property type="entry name" value="PH_domain"/>
</dbReference>
<feature type="domain" description="Ras-GAP" evidence="10">
    <location>
        <begin position="327"/>
        <end position="521"/>
    </location>
</feature>
<evidence type="ECO:0000256" key="5">
    <source>
        <dbReference type="ARBA" id="ARBA00022833"/>
    </source>
</evidence>
<dbReference type="SMART" id="SM00233">
    <property type="entry name" value="PH"/>
    <property type="match status" value="1"/>
</dbReference>
<dbReference type="InterPro" id="IPR039360">
    <property type="entry name" value="Ras_GTPase"/>
</dbReference>
<dbReference type="SUPFAM" id="SSF49562">
    <property type="entry name" value="C2 domain (Calcium/lipid-binding domain, CaLB)"/>
    <property type="match status" value="2"/>
</dbReference>
<dbReference type="PANTHER" id="PTHR10194:SF21">
    <property type="entry name" value="RAS GTPASE-ACTIVATING PROTEIN 2"/>
    <property type="match status" value="1"/>
</dbReference>
<keyword evidence="5" id="KW-0862">Zinc</keyword>
<evidence type="ECO:0000313" key="11">
    <source>
        <dbReference type="Ensembl" id="ENSCMIP00000017827.1"/>
    </source>
</evidence>
<dbReference type="GO" id="GO:0035556">
    <property type="term" value="P:intracellular signal transduction"/>
    <property type="evidence" value="ECO:0007669"/>
    <property type="project" value="InterPro"/>
</dbReference>
<dbReference type="InParanoid" id="A0A4W3HS33"/>
<sequence>CFWFLEGLLLGSVWSEARNLPPCHGPNKLRDCFCAMKLDQEELFRTQVVEKCLSPFYGEDFYFEIPRCFQYLSFYIYDKSFFQKDIPFGKVSIRKEDLCQYNCKDNWLALHPVDANSEVQGKVHLELKLNELITDQGTTCQQVMVRIIECQGLPLDNGQNCDPYATVSLVGPNRFDQKRTKVKKKTSDPQFDETFYFEVTRTNSYTKKSHFQLDEDSIEKLEIRVDLWNSENLVQDVFLGEINVPVKKILRDNNYYQAWYLLQPKDNGNKPAKSDDLGSLRLTLFYIEDHVLPSKYYSALTDLLLKSPDVKPVSASAAHILGDICREKQEAVLPLVRLLLDNKKLVPFLSAIAELDLQETQEANTIFRGNSLATRCIDETMKLVGKHYLKVTLKPIIDEICDSCKPCEIDPIKLKEGDNVEVNKENLHQYVDRVFSVIVKSSMSCPTLMSEVFNSLQKLAKKQFPDDPHVRYSSVSSFVFLRFFAVAVVSPHSFHLRPHHPDAQTSRALTLISKTIQTLGSWGSLSKSKLVSPLTVSASISFPAHPVPFLDEISSAQSKESGGVDEPVVLKEGPIVKRAQGKNRIHKAYNFKKRWLRLTNRELSYHKTEALCSIPVNGILAVEKLDERCFNKKNMFQVISRERPERPLYVQANNCVEASEWVEAVTRVSRCNRERIRLYHPGAFLCGTWICCKHTDEKAAGCSSCTGGVPANIQLDIDSDREAERIFSLFRANLPRLQKMEDVCASIDVYQGPLQEQDENAHFTIENSRVTFQTVQQIKAVVNKLSESHEQHRVTRSTSAQYGSNCAQQCPTNNHGVRNFIWGIVGHGTWRNFLFSNSSMGFLMST</sequence>
<gene>
    <name evidence="11" type="primary">rasa2</name>
</gene>
<dbReference type="InterPro" id="IPR023152">
    <property type="entry name" value="RasGAP_CS"/>
</dbReference>
<dbReference type="Gene3D" id="2.30.29.30">
    <property type="entry name" value="Pleckstrin-homology domain (PH domain)/Phosphotyrosine-binding domain (PTB)"/>
    <property type="match status" value="1"/>
</dbReference>
<dbReference type="AlphaFoldDB" id="A0A4W3HS33"/>
<dbReference type="GO" id="GO:0008270">
    <property type="term" value="F:zinc ion binding"/>
    <property type="evidence" value="ECO:0007669"/>
    <property type="project" value="UniProtKB-KW"/>
</dbReference>
<reference evidence="12" key="3">
    <citation type="journal article" date="2014" name="Nature">
        <title>Elephant shark genome provides unique insights into gnathostome evolution.</title>
        <authorList>
            <consortium name="International Elephant Shark Genome Sequencing Consortium"/>
            <person name="Venkatesh B."/>
            <person name="Lee A.P."/>
            <person name="Ravi V."/>
            <person name="Maurya A.K."/>
            <person name="Lian M.M."/>
            <person name="Swann J.B."/>
            <person name="Ohta Y."/>
            <person name="Flajnik M.F."/>
            <person name="Sutoh Y."/>
            <person name="Kasahara M."/>
            <person name="Hoon S."/>
            <person name="Gangu V."/>
            <person name="Roy S.W."/>
            <person name="Irimia M."/>
            <person name="Korzh V."/>
            <person name="Kondrychyn I."/>
            <person name="Lim Z.W."/>
            <person name="Tay B.H."/>
            <person name="Tohari S."/>
            <person name="Kong K.W."/>
            <person name="Ho S."/>
            <person name="Lorente-Galdos B."/>
            <person name="Quilez J."/>
            <person name="Marques-Bonet T."/>
            <person name="Raney B.J."/>
            <person name="Ingham P.W."/>
            <person name="Tay A."/>
            <person name="Hillier L.W."/>
            <person name="Minx P."/>
            <person name="Boehm T."/>
            <person name="Wilson R.K."/>
            <person name="Brenner S."/>
            <person name="Warren W.C."/>
        </authorList>
    </citation>
    <scope>NUCLEOTIDE SEQUENCE [LARGE SCALE GENOMIC DNA]</scope>
</reference>
<dbReference type="SUPFAM" id="SSF50729">
    <property type="entry name" value="PH domain-like"/>
    <property type="match status" value="1"/>
</dbReference>
<reference evidence="12" key="2">
    <citation type="journal article" date="2007" name="PLoS Biol.">
        <title>Survey sequencing and comparative analysis of the elephant shark (Callorhinchus milii) genome.</title>
        <authorList>
            <person name="Venkatesh B."/>
            <person name="Kirkness E.F."/>
            <person name="Loh Y.H."/>
            <person name="Halpern A.L."/>
            <person name="Lee A.P."/>
            <person name="Johnson J."/>
            <person name="Dandona N."/>
            <person name="Viswanathan L.D."/>
            <person name="Tay A."/>
            <person name="Venter J.C."/>
            <person name="Strausberg R.L."/>
            <person name="Brenner S."/>
        </authorList>
    </citation>
    <scope>NUCLEOTIDE SEQUENCE [LARGE SCALE GENOMIC DNA]</scope>
</reference>
<evidence type="ECO:0000256" key="3">
    <source>
        <dbReference type="ARBA" id="ARBA00022737"/>
    </source>
</evidence>
<dbReference type="Pfam" id="PF00779">
    <property type="entry name" value="BTK"/>
    <property type="match status" value="1"/>
</dbReference>
<evidence type="ECO:0000313" key="12">
    <source>
        <dbReference type="Proteomes" id="UP000314986"/>
    </source>
</evidence>
<dbReference type="Proteomes" id="UP000314986">
    <property type="component" value="Unassembled WGS sequence"/>
</dbReference>
<dbReference type="Pfam" id="PF00616">
    <property type="entry name" value="RasGAP"/>
    <property type="match status" value="1"/>
</dbReference>
<dbReference type="GO" id="GO:0005096">
    <property type="term" value="F:GTPase activator activity"/>
    <property type="evidence" value="ECO:0007669"/>
    <property type="project" value="UniProtKB-KW"/>
</dbReference>
<dbReference type="InterPro" id="IPR035892">
    <property type="entry name" value="C2_domain_sf"/>
</dbReference>
<dbReference type="GeneTree" id="ENSGT00940000158201"/>
<proteinExistence type="predicted"/>
<feature type="domain" description="C2" evidence="9">
    <location>
        <begin position="1"/>
        <end position="108"/>
    </location>
</feature>
<dbReference type="Gene3D" id="1.10.506.10">
    <property type="entry name" value="GTPase Activation - p120gap, domain 1"/>
    <property type="match status" value="2"/>
</dbReference>
<dbReference type="SMART" id="SM00107">
    <property type="entry name" value="BTK"/>
    <property type="match status" value="1"/>
</dbReference>
<dbReference type="Pfam" id="PF00169">
    <property type="entry name" value="PH"/>
    <property type="match status" value="1"/>
</dbReference>
<reference evidence="12" key="1">
    <citation type="journal article" date="2006" name="Science">
        <title>Ancient noncoding elements conserved in the human genome.</title>
        <authorList>
            <person name="Venkatesh B."/>
            <person name="Kirkness E.F."/>
            <person name="Loh Y.H."/>
            <person name="Halpern A.L."/>
            <person name="Lee A.P."/>
            <person name="Johnson J."/>
            <person name="Dandona N."/>
            <person name="Viswanathan L.D."/>
            <person name="Tay A."/>
            <person name="Venter J.C."/>
            <person name="Strausberg R.L."/>
            <person name="Brenner S."/>
        </authorList>
    </citation>
    <scope>NUCLEOTIDE SEQUENCE [LARGE SCALE GENOMIC DNA]</scope>
</reference>
<dbReference type="SMART" id="SM00323">
    <property type="entry name" value="RasGAP"/>
    <property type="match status" value="1"/>
</dbReference>
<reference evidence="11" key="4">
    <citation type="submission" date="2025-08" db="UniProtKB">
        <authorList>
            <consortium name="Ensembl"/>
        </authorList>
    </citation>
    <scope>IDENTIFICATION</scope>
</reference>
<evidence type="ECO:0000256" key="4">
    <source>
        <dbReference type="ARBA" id="ARBA00022771"/>
    </source>
</evidence>
<dbReference type="PROSITE" id="PS50003">
    <property type="entry name" value="PH_DOMAIN"/>
    <property type="match status" value="1"/>
</dbReference>
<dbReference type="InterPro" id="IPR000008">
    <property type="entry name" value="C2_dom"/>
</dbReference>
<dbReference type="PROSITE" id="PS50004">
    <property type="entry name" value="C2"/>
    <property type="match status" value="2"/>
</dbReference>
<dbReference type="SUPFAM" id="SSF48350">
    <property type="entry name" value="GTPase activation domain, GAP"/>
    <property type="match status" value="1"/>
</dbReference>
<dbReference type="PROSITE" id="PS00509">
    <property type="entry name" value="RAS_GTPASE_ACTIV_1"/>
    <property type="match status" value="1"/>
</dbReference>
<dbReference type="STRING" id="7868.ENSCMIP00000017827"/>
<dbReference type="InterPro" id="IPR011993">
    <property type="entry name" value="PH-like_dom_sf"/>
</dbReference>
<dbReference type="InterPro" id="IPR001936">
    <property type="entry name" value="RasGAP_dom"/>
</dbReference>
<evidence type="ECO:0000256" key="2">
    <source>
        <dbReference type="ARBA" id="ARBA00022723"/>
    </source>
</evidence>
<dbReference type="Pfam" id="PF00168">
    <property type="entry name" value="C2"/>
    <property type="match status" value="2"/>
</dbReference>
<dbReference type="PANTHER" id="PTHR10194">
    <property type="entry name" value="RAS GTPASE-ACTIVATING PROTEINS"/>
    <property type="match status" value="1"/>
</dbReference>
<keyword evidence="1" id="KW-0343">GTPase activation</keyword>
<evidence type="ECO:0000256" key="7">
    <source>
        <dbReference type="SAM" id="SignalP"/>
    </source>
</evidence>
<feature type="domain" description="PH" evidence="8">
    <location>
        <begin position="568"/>
        <end position="670"/>
    </location>
</feature>
<protein>
    <submittedName>
        <fullName evidence="11">RAS p21 protein activator 2</fullName>
    </submittedName>
</protein>
<keyword evidence="3" id="KW-0677">Repeat</keyword>
<keyword evidence="7" id="KW-0732">Signal</keyword>
<evidence type="ECO:0000259" key="9">
    <source>
        <dbReference type="PROSITE" id="PS50004"/>
    </source>
</evidence>
<feature type="signal peptide" evidence="7">
    <location>
        <begin position="1"/>
        <end position="19"/>
    </location>
</feature>
<dbReference type="Gene3D" id="2.60.40.150">
    <property type="entry name" value="C2 domain"/>
    <property type="match status" value="2"/>
</dbReference>
<dbReference type="InterPro" id="IPR008936">
    <property type="entry name" value="Rho_GTPase_activation_prot"/>
</dbReference>
<evidence type="ECO:0000256" key="1">
    <source>
        <dbReference type="ARBA" id="ARBA00022468"/>
    </source>
</evidence>
<dbReference type="PROSITE" id="PS50018">
    <property type="entry name" value="RAS_GTPASE_ACTIV_2"/>
    <property type="match status" value="1"/>
</dbReference>
<reference evidence="11" key="5">
    <citation type="submission" date="2025-09" db="UniProtKB">
        <authorList>
            <consortium name="Ensembl"/>
        </authorList>
    </citation>
    <scope>IDENTIFICATION</scope>
</reference>
<feature type="domain" description="C2" evidence="9">
    <location>
        <begin position="119"/>
        <end position="260"/>
    </location>
</feature>